<keyword evidence="2" id="KW-1185">Reference proteome</keyword>
<sequence>MLVVLPPSETKAPGGRGRPLDLDALSFPSLNPTRKVLVDEVVALAADLPASRRALDISDRQDDEIARNAALWTSRTAPALRRYTGVLYDALDAASLTTAARQRLVVCSALFGLVGGTDPIPAYRLSGGSALPGRAGDEAQRSSTDGRSLRTLWRPELMPLLAEQDDLVVDLRSGPYMALGPARGAVTLDVHSEAADGSRTVVSHANKSHKGHAARLLASSRRRPKDAGGVLALLRDAGLRVEQASDNALVLVVPR</sequence>
<gene>
    <name evidence="1" type="ORF">WCD58_17065</name>
</gene>
<comment type="caution">
    <text evidence="1">The sequence shown here is derived from an EMBL/GenBank/DDBJ whole genome shotgun (WGS) entry which is preliminary data.</text>
</comment>
<accession>A0ABU8M6C9</accession>
<proteinExistence type="predicted"/>
<dbReference type="PANTHER" id="PTHR30283">
    <property type="entry name" value="PEROXIDE STRESS RESPONSE PROTEIN YAAA"/>
    <property type="match status" value="1"/>
</dbReference>
<protein>
    <submittedName>
        <fullName evidence="1">Peroxide stress protein YaaA</fullName>
    </submittedName>
</protein>
<dbReference type="PANTHER" id="PTHR30283:SF4">
    <property type="entry name" value="PEROXIDE STRESS RESISTANCE PROTEIN YAAA"/>
    <property type="match status" value="1"/>
</dbReference>
<evidence type="ECO:0000313" key="2">
    <source>
        <dbReference type="Proteomes" id="UP001369736"/>
    </source>
</evidence>
<name>A0ABU8M6C9_9PSEU</name>
<reference evidence="1 2" key="1">
    <citation type="submission" date="2024-03" db="EMBL/GenBank/DDBJ databases">
        <title>Actinomycetospora sp. OC33-EN07, a novel actinomycete isolated from wild orchid (Aerides multiflora).</title>
        <authorList>
            <person name="Suriyachadkun C."/>
        </authorList>
    </citation>
    <scope>NUCLEOTIDE SEQUENCE [LARGE SCALE GENOMIC DNA]</scope>
    <source>
        <strain evidence="1 2">OC33-EN07</strain>
    </source>
</reference>
<dbReference type="Pfam" id="PF03883">
    <property type="entry name" value="H2O2_YaaD"/>
    <property type="match status" value="1"/>
</dbReference>
<dbReference type="EMBL" id="JBBEGM010000006">
    <property type="protein sequence ID" value="MEJ2862885.1"/>
    <property type="molecule type" value="Genomic_DNA"/>
</dbReference>
<dbReference type="RefSeq" id="WP_337704252.1">
    <property type="nucleotide sequence ID" value="NZ_JBBEGM010000006.1"/>
</dbReference>
<dbReference type="Proteomes" id="UP001369736">
    <property type="component" value="Unassembled WGS sequence"/>
</dbReference>
<organism evidence="1 2">
    <name type="scientific">Actinomycetospora flava</name>
    <dbReference type="NCBI Taxonomy" id="3129232"/>
    <lineage>
        <taxon>Bacteria</taxon>
        <taxon>Bacillati</taxon>
        <taxon>Actinomycetota</taxon>
        <taxon>Actinomycetes</taxon>
        <taxon>Pseudonocardiales</taxon>
        <taxon>Pseudonocardiaceae</taxon>
        <taxon>Actinomycetospora</taxon>
    </lineage>
</organism>
<evidence type="ECO:0000313" key="1">
    <source>
        <dbReference type="EMBL" id="MEJ2862885.1"/>
    </source>
</evidence>
<dbReference type="InterPro" id="IPR005583">
    <property type="entry name" value="YaaA"/>
</dbReference>